<dbReference type="AlphaFoldDB" id="A0AA43Q3C0"/>
<dbReference type="Pfam" id="PF11582">
    <property type="entry name" value="DUF3240"/>
    <property type="match status" value="1"/>
</dbReference>
<reference evidence="1" key="1">
    <citation type="submission" date="2023-01" db="EMBL/GenBank/DDBJ databases">
        <title>Biogeochemical cycle of methane in antarctic sediments.</title>
        <authorList>
            <person name="Roldan D.M."/>
            <person name="Menes R.J."/>
        </authorList>
    </citation>
    <scope>NUCLEOTIDE SEQUENCE [LARGE SCALE GENOMIC DNA]</scope>
    <source>
        <strain evidence="1">K-2018 MAG008</strain>
    </source>
</reference>
<evidence type="ECO:0000313" key="2">
    <source>
        <dbReference type="Proteomes" id="UP001160519"/>
    </source>
</evidence>
<accession>A0AA43Q3C0</accession>
<organism evidence="1 2">
    <name type="scientific">Candidatus Methylobacter titanis</name>
    <dbReference type="NCBI Taxonomy" id="3053457"/>
    <lineage>
        <taxon>Bacteria</taxon>
        <taxon>Pseudomonadati</taxon>
        <taxon>Pseudomonadota</taxon>
        <taxon>Gammaproteobacteria</taxon>
        <taxon>Methylococcales</taxon>
        <taxon>Methylococcaceae</taxon>
        <taxon>Methylobacter</taxon>
    </lineage>
</organism>
<dbReference type="Gene3D" id="3.30.70.120">
    <property type="match status" value="1"/>
</dbReference>
<keyword evidence="2" id="KW-1185">Reference proteome</keyword>
<sequence length="101" mass="11401">MNSKEYLVTLNVPVSLEEAVVDCLLMAESEHGFSSFPVNSHDHKNEGLSLAEQVSGRQKRIRFQMYVPQQRLAPLLEQLRAEFSGSGIQYWVLPVIENGVI</sequence>
<dbReference type="Proteomes" id="UP001160519">
    <property type="component" value="Unassembled WGS sequence"/>
</dbReference>
<dbReference type="InterPro" id="IPR021634">
    <property type="entry name" value="DUF3240"/>
</dbReference>
<proteinExistence type="predicted"/>
<name>A0AA43Q3C0_9GAMM</name>
<comment type="caution">
    <text evidence="1">The sequence shown here is derived from an EMBL/GenBank/DDBJ whole genome shotgun (WGS) entry which is preliminary data.</text>
</comment>
<dbReference type="InterPro" id="IPR015867">
    <property type="entry name" value="N-reg_PII/ATP_PRibTrfase_C"/>
</dbReference>
<gene>
    <name evidence="1" type="ORF">PSU93_07040</name>
</gene>
<evidence type="ECO:0000313" key="1">
    <source>
        <dbReference type="EMBL" id="MDI1230885.1"/>
    </source>
</evidence>
<protein>
    <submittedName>
        <fullName evidence="1">DUF3240 family protein</fullName>
    </submittedName>
</protein>
<dbReference type="EMBL" id="JAQSDF010000016">
    <property type="protein sequence ID" value="MDI1230885.1"/>
    <property type="molecule type" value="Genomic_DNA"/>
</dbReference>